<dbReference type="AlphaFoldDB" id="A0A644ZQS0"/>
<dbReference type="EMBL" id="VSSQ01009977">
    <property type="protein sequence ID" value="MPM43107.1"/>
    <property type="molecule type" value="Genomic_DNA"/>
</dbReference>
<gene>
    <name evidence="1" type="ORF">SDC9_89780</name>
</gene>
<sequence length="105" mass="11635">MEVNTFIRLRIVNTNGYLMAGHSCHGITYVVVCTHSCGNVDQRILCHHAFIHAVKCQQTTFRTPERSFADAKLIAVYRLSANNSFFFFSHSSGAAIGSSNVQIVV</sequence>
<comment type="caution">
    <text evidence="1">The sequence shown here is derived from an EMBL/GenBank/DDBJ whole genome shotgun (WGS) entry which is preliminary data.</text>
</comment>
<organism evidence="1">
    <name type="scientific">bioreactor metagenome</name>
    <dbReference type="NCBI Taxonomy" id="1076179"/>
    <lineage>
        <taxon>unclassified sequences</taxon>
        <taxon>metagenomes</taxon>
        <taxon>ecological metagenomes</taxon>
    </lineage>
</organism>
<accession>A0A644ZQS0</accession>
<name>A0A644ZQS0_9ZZZZ</name>
<protein>
    <submittedName>
        <fullName evidence="1">Uncharacterized protein</fullName>
    </submittedName>
</protein>
<evidence type="ECO:0000313" key="1">
    <source>
        <dbReference type="EMBL" id="MPM43107.1"/>
    </source>
</evidence>
<reference evidence="1" key="1">
    <citation type="submission" date="2019-08" db="EMBL/GenBank/DDBJ databases">
        <authorList>
            <person name="Kucharzyk K."/>
            <person name="Murdoch R.W."/>
            <person name="Higgins S."/>
            <person name="Loffler F."/>
        </authorList>
    </citation>
    <scope>NUCLEOTIDE SEQUENCE</scope>
</reference>
<proteinExistence type="predicted"/>